<dbReference type="OrthoDB" id="16520at2759"/>
<dbReference type="EMBL" id="CAJPVJ010010901">
    <property type="protein sequence ID" value="CAG2173492.1"/>
    <property type="molecule type" value="Genomic_DNA"/>
</dbReference>
<keyword evidence="1" id="KW-0031">Aminopeptidase</keyword>
<gene>
    <name evidence="5" type="ORF">ONB1V03_LOCUS12944</name>
</gene>
<dbReference type="PANTHER" id="PTHR11731">
    <property type="entry name" value="PROTEASE FAMILY S9B,C DIPEPTIDYL-PEPTIDASE IV-RELATED"/>
    <property type="match status" value="1"/>
</dbReference>
<dbReference type="GO" id="GO:0008239">
    <property type="term" value="F:dipeptidyl-peptidase activity"/>
    <property type="evidence" value="ECO:0007669"/>
    <property type="project" value="TreeGrafter"/>
</dbReference>
<evidence type="ECO:0000256" key="1">
    <source>
        <dbReference type="ARBA" id="ARBA00022438"/>
    </source>
</evidence>
<dbReference type="Proteomes" id="UP000728032">
    <property type="component" value="Unassembled WGS sequence"/>
</dbReference>
<dbReference type="GO" id="GO:0006508">
    <property type="term" value="P:proteolysis"/>
    <property type="evidence" value="ECO:0007669"/>
    <property type="project" value="InterPro"/>
</dbReference>
<dbReference type="GO" id="GO:0008236">
    <property type="term" value="F:serine-type peptidase activity"/>
    <property type="evidence" value="ECO:0007669"/>
    <property type="project" value="UniProtKB-KW"/>
</dbReference>
<dbReference type="Pfam" id="PF00326">
    <property type="entry name" value="Peptidase_S9"/>
    <property type="match status" value="1"/>
</dbReference>
<dbReference type="EMBL" id="OC925726">
    <property type="protein sequence ID" value="CAD7656305.1"/>
    <property type="molecule type" value="Genomic_DNA"/>
</dbReference>
<name>A0A7R9MCC4_9ACAR</name>
<dbReference type="GO" id="GO:0004177">
    <property type="term" value="F:aminopeptidase activity"/>
    <property type="evidence" value="ECO:0007669"/>
    <property type="project" value="UniProtKB-KW"/>
</dbReference>
<proteinExistence type="predicted"/>
<accession>A0A7R9MCC4</accession>
<keyword evidence="1" id="KW-0645">Protease</keyword>
<dbReference type="Gene3D" id="3.40.50.1820">
    <property type="entry name" value="alpha/beta hydrolase"/>
    <property type="match status" value="2"/>
</dbReference>
<dbReference type="InterPro" id="IPR050278">
    <property type="entry name" value="Serine_Prot_S9B/DPPIV"/>
</dbReference>
<protein>
    <recommendedName>
        <fullName evidence="4">Peptidase S9 prolyl oligopeptidase catalytic domain-containing protein</fullName>
    </recommendedName>
</protein>
<organism evidence="5">
    <name type="scientific">Oppiella nova</name>
    <dbReference type="NCBI Taxonomy" id="334625"/>
    <lineage>
        <taxon>Eukaryota</taxon>
        <taxon>Metazoa</taxon>
        <taxon>Ecdysozoa</taxon>
        <taxon>Arthropoda</taxon>
        <taxon>Chelicerata</taxon>
        <taxon>Arachnida</taxon>
        <taxon>Acari</taxon>
        <taxon>Acariformes</taxon>
        <taxon>Sarcoptiformes</taxon>
        <taxon>Oribatida</taxon>
        <taxon>Brachypylina</taxon>
        <taxon>Oppioidea</taxon>
        <taxon>Oppiidae</taxon>
        <taxon>Oppiella</taxon>
    </lineage>
</organism>
<reference evidence="5" key="1">
    <citation type="submission" date="2020-11" db="EMBL/GenBank/DDBJ databases">
        <authorList>
            <person name="Tran Van P."/>
        </authorList>
    </citation>
    <scope>NUCLEOTIDE SEQUENCE</scope>
</reference>
<dbReference type="SUPFAM" id="SSF53474">
    <property type="entry name" value="alpha/beta-Hydrolases"/>
    <property type="match status" value="1"/>
</dbReference>
<keyword evidence="2" id="KW-0720">Serine protease</keyword>
<keyword evidence="1" id="KW-0378">Hydrolase</keyword>
<evidence type="ECO:0000259" key="4">
    <source>
        <dbReference type="Pfam" id="PF00326"/>
    </source>
</evidence>
<dbReference type="PANTHER" id="PTHR11731:SF200">
    <property type="entry name" value="DIPEPTIDYL PEPTIDASE 10, ISOFORM B"/>
    <property type="match status" value="1"/>
</dbReference>
<evidence type="ECO:0000313" key="5">
    <source>
        <dbReference type="EMBL" id="CAD7656305.1"/>
    </source>
</evidence>
<keyword evidence="3" id="KW-0325">Glycoprotein</keyword>
<keyword evidence="6" id="KW-1185">Reference proteome</keyword>
<evidence type="ECO:0000313" key="6">
    <source>
        <dbReference type="Proteomes" id="UP000728032"/>
    </source>
</evidence>
<dbReference type="GO" id="GO:0005886">
    <property type="term" value="C:plasma membrane"/>
    <property type="evidence" value="ECO:0007669"/>
    <property type="project" value="TreeGrafter"/>
</dbReference>
<evidence type="ECO:0000256" key="2">
    <source>
        <dbReference type="ARBA" id="ARBA00022825"/>
    </source>
</evidence>
<evidence type="ECO:0000256" key="3">
    <source>
        <dbReference type="ARBA" id="ARBA00023180"/>
    </source>
</evidence>
<dbReference type="InterPro" id="IPR029058">
    <property type="entry name" value="AB_hydrolase_fold"/>
</dbReference>
<feature type="domain" description="Peptidase S9 prolyl oligopeptidase catalytic" evidence="4">
    <location>
        <begin position="1"/>
        <end position="175"/>
    </location>
</feature>
<dbReference type="InterPro" id="IPR001375">
    <property type="entry name" value="Peptidase_S9_cat"/>
</dbReference>
<sequence length="195" mass="22966">MKAIEYLKTKYHYIDNSRIAVWGWAYGGYIAAKSLIQMNQHIFNCSLAVAPITNWLYWDSFTSERYFGDPRVSEDRHRYEKANLILKAEQFRQKRLFILHGTADAEQFRQKRLFILHGTADDSVHLQHTFKLMKALNSAGVLYRSQIYPDSNHYLDDVRLHVYKSLETYLEECFGLEEGLNEDTNDKKKKSDNKS</sequence>
<dbReference type="AlphaFoldDB" id="A0A7R9MCC4"/>